<sequence length="85" mass="9541">MIYKMCERLGFQAQLAAEPDREIWVAKKKLRPIPKVDSKTILMFCKALSLDAELALSNGRKCVRKSMKAREASSGSSLHQTFLGL</sequence>
<gene>
    <name evidence="1" type="ORF">TNCT_572951</name>
</gene>
<organism evidence="1 2">
    <name type="scientific">Trichonephila clavata</name>
    <name type="common">Joro spider</name>
    <name type="synonym">Nephila clavata</name>
    <dbReference type="NCBI Taxonomy" id="2740835"/>
    <lineage>
        <taxon>Eukaryota</taxon>
        <taxon>Metazoa</taxon>
        <taxon>Ecdysozoa</taxon>
        <taxon>Arthropoda</taxon>
        <taxon>Chelicerata</taxon>
        <taxon>Arachnida</taxon>
        <taxon>Araneae</taxon>
        <taxon>Araneomorphae</taxon>
        <taxon>Entelegynae</taxon>
        <taxon>Araneoidea</taxon>
        <taxon>Nephilidae</taxon>
        <taxon>Trichonephila</taxon>
    </lineage>
</organism>
<name>A0A8X6J7R5_TRICU</name>
<dbReference type="Proteomes" id="UP000887116">
    <property type="component" value="Unassembled WGS sequence"/>
</dbReference>
<dbReference type="EMBL" id="BMAO01028358">
    <property type="protein sequence ID" value="GFR23955.1"/>
    <property type="molecule type" value="Genomic_DNA"/>
</dbReference>
<comment type="caution">
    <text evidence="1">The sequence shown here is derived from an EMBL/GenBank/DDBJ whole genome shotgun (WGS) entry which is preliminary data.</text>
</comment>
<dbReference type="AlphaFoldDB" id="A0A8X6J7R5"/>
<keyword evidence="2" id="KW-1185">Reference proteome</keyword>
<protein>
    <submittedName>
        <fullName evidence="1">Uncharacterized protein</fullName>
    </submittedName>
</protein>
<reference evidence="1" key="1">
    <citation type="submission" date="2020-07" db="EMBL/GenBank/DDBJ databases">
        <title>Multicomponent nature underlies the extraordinary mechanical properties of spider dragline silk.</title>
        <authorList>
            <person name="Kono N."/>
            <person name="Nakamura H."/>
            <person name="Mori M."/>
            <person name="Yoshida Y."/>
            <person name="Ohtoshi R."/>
            <person name="Malay A.D."/>
            <person name="Moran D.A.P."/>
            <person name="Tomita M."/>
            <person name="Numata K."/>
            <person name="Arakawa K."/>
        </authorList>
    </citation>
    <scope>NUCLEOTIDE SEQUENCE</scope>
</reference>
<evidence type="ECO:0000313" key="2">
    <source>
        <dbReference type="Proteomes" id="UP000887116"/>
    </source>
</evidence>
<proteinExistence type="predicted"/>
<evidence type="ECO:0000313" key="1">
    <source>
        <dbReference type="EMBL" id="GFR23955.1"/>
    </source>
</evidence>
<accession>A0A8X6J7R5</accession>